<reference evidence="2 3" key="1">
    <citation type="submission" date="2018-09" db="EMBL/GenBank/DDBJ databases">
        <authorList>
            <person name="Grouzdev D.S."/>
            <person name="Krutkina M.S."/>
        </authorList>
    </citation>
    <scope>NUCLEOTIDE SEQUENCE [LARGE SCALE GENOMIC DNA]</scope>
    <source>
        <strain evidence="2 3">RmlP001</strain>
    </source>
</reference>
<evidence type="ECO:0000313" key="2">
    <source>
        <dbReference type="EMBL" id="RYB07903.1"/>
    </source>
</evidence>
<accession>A0A4Q2RKU2</accession>
<reference evidence="2 3" key="2">
    <citation type="submission" date="2019-02" db="EMBL/GenBank/DDBJ databases">
        <title>'Lichenibacterium ramalinii' gen. nov. sp. nov., 'Lichenibacterium minor' gen. nov. sp. nov.</title>
        <authorList>
            <person name="Pankratov T."/>
        </authorList>
    </citation>
    <scope>NUCLEOTIDE SEQUENCE [LARGE SCALE GENOMIC DNA]</scope>
    <source>
        <strain evidence="2 3">RmlP001</strain>
    </source>
</reference>
<keyword evidence="1" id="KW-1133">Transmembrane helix</keyword>
<dbReference type="RefSeq" id="WP_129217375.1">
    <property type="nucleotide sequence ID" value="NZ_QYBC01000001.1"/>
</dbReference>
<keyword evidence="1" id="KW-0472">Membrane</keyword>
<evidence type="ECO:0000313" key="3">
    <source>
        <dbReference type="Proteomes" id="UP000289411"/>
    </source>
</evidence>
<gene>
    <name evidence="2" type="ORF">D3272_01955</name>
</gene>
<sequence length="82" mass="8794">MDSSTYRAARWAALAVCLAVCLLAYLRVIPLAVGMAASCGVPLIWAVDAYRSQKRLMFVAAATLLMLTALPLLRLARHAGGF</sequence>
<dbReference type="EMBL" id="QYBC01000001">
    <property type="protein sequence ID" value="RYB07903.1"/>
    <property type="molecule type" value="Genomic_DNA"/>
</dbReference>
<dbReference type="OrthoDB" id="10015029at2"/>
<dbReference type="AlphaFoldDB" id="A0A4Q2RKU2"/>
<evidence type="ECO:0000256" key="1">
    <source>
        <dbReference type="SAM" id="Phobius"/>
    </source>
</evidence>
<proteinExistence type="predicted"/>
<keyword evidence="3" id="KW-1185">Reference proteome</keyword>
<organism evidence="2 3">
    <name type="scientific">Lichenibacterium ramalinae</name>
    <dbReference type="NCBI Taxonomy" id="2316527"/>
    <lineage>
        <taxon>Bacteria</taxon>
        <taxon>Pseudomonadati</taxon>
        <taxon>Pseudomonadota</taxon>
        <taxon>Alphaproteobacteria</taxon>
        <taxon>Hyphomicrobiales</taxon>
        <taxon>Lichenihabitantaceae</taxon>
        <taxon>Lichenibacterium</taxon>
    </lineage>
</organism>
<name>A0A4Q2RKU2_9HYPH</name>
<keyword evidence="1" id="KW-0812">Transmembrane</keyword>
<protein>
    <submittedName>
        <fullName evidence="2">Uncharacterized protein</fullName>
    </submittedName>
</protein>
<comment type="caution">
    <text evidence="2">The sequence shown here is derived from an EMBL/GenBank/DDBJ whole genome shotgun (WGS) entry which is preliminary data.</text>
</comment>
<dbReference type="Proteomes" id="UP000289411">
    <property type="component" value="Unassembled WGS sequence"/>
</dbReference>
<feature type="transmembrane region" description="Helical" evidence="1">
    <location>
        <begin position="56"/>
        <end position="76"/>
    </location>
</feature>